<gene>
    <name evidence="4" type="ORF">BCF53_1381</name>
    <name evidence="3" type="ORF">BCF53_1421</name>
    <name evidence="2" type="ORF">BCF53_1591</name>
</gene>
<dbReference type="AlphaFoldDB" id="A0A4R3HRS7"/>
<dbReference type="Pfam" id="PF05598">
    <property type="entry name" value="DUF772"/>
    <property type="match status" value="1"/>
</dbReference>
<accession>A0A4R3HRS7</accession>
<feature type="domain" description="Transposase InsH N-terminal" evidence="1">
    <location>
        <begin position="19"/>
        <end position="112"/>
    </location>
</feature>
<name>A0A4R3HRS7_9GAMM</name>
<dbReference type="PANTHER" id="PTHR33408">
    <property type="entry name" value="TRANSPOSASE"/>
    <property type="match status" value="1"/>
</dbReference>
<dbReference type="OrthoDB" id="9182628at2"/>
<dbReference type="RefSeq" id="WP_132704275.1">
    <property type="nucleotide sequence ID" value="NZ_SLZR01000038.1"/>
</dbReference>
<feature type="non-terminal residue" evidence="2">
    <location>
        <position position="154"/>
    </location>
</feature>
<dbReference type="InterPro" id="IPR008490">
    <property type="entry name" value="Transposase_InsH_N"/>
</dbReference>
<evidence type="ECO:0000313" key="2">
    <source>
        <dbReference type="EMBL" id="TCS32929.1"/>
    </source>
</evidence>
<comment type="caution">
    <text evidence="2">The sequence shown here is derived from an EMBL/GenBank/DDBJ whole genome shotgun (WGS) entry which is preliminary data.</text>
</comment>
<organism evidence="2 5">
    <name type="scientific">Reinekea marinisedimentorum</name>
    <dbReference type="NCBI Taxonomy" id="230495"/>
    <lineage>
        <taxon>Bacteria</taxon>
        <taxon>Pseudomonadati</taxon>
        <taxon>Pseudomonadota</taxon>
        <taxon>Gammaproteobacteria</taxon>
        <taxon>Oceanospirillales</taxon>
        <taxon>Saccharospirillaceae</taxon>
        <taxon>Reinekea</taxon>
    </lineage>
</organism>
<keyword evidence="5" id="KW-1185">Reference proteome</keyword>
<protein>
    <submittedName>
        <fullName evidence="2">Transposase</fullName>
    </submittedName>
</protein>
<dbReference type="Proteomes" id="UP000295793">
    <property type="component" value="Unassembled WGS sequence"/>
</dbReference>
<dbReference type="PANTHER" id="PTHR33408:SF4">
    <property type="entry name" value="TRANSPOSASE DDE DOMAIN-CONTAINING PROTEIN"/>
    <property type="match status" value="1"/>
</dbReference>
<dbReference type="EMBL" id="SLZR01000042">
    <property type="protein sequence ID" value="TCS34662.1"/>
    <property type="molecule type" value="Genomic_DNA"/>
</dbReference>
<evidence type="ECO:0000313" key="3">
    <source>
        <dbReference type="EMBL" id="TCS34662.1"/>
    </source>
</evidence>
<evidence type="ECO:0000313" key="5">
    <source>
        <dbReference type="Proteomes" id="UP000295793"/>
    </source>
</evidence>
<proteinExistence type="predicted"/>
<evidence type="ECO:0000259" key="1">
    <source>
        <dbReference type="Pfam" id="PF05598"/>
    </source>
</evidence>
<evidence type="ECO:0000313" key="4">
    <source>
        <dbReference type="EMBL" id="TCS35081.1"/>
    </source>
</evidence>
<sequence length="154" mass="17763">MPKFKHYDFNQSSMVVINYQDQLQSGTFEHAIHYLIHNKLDLSIFNDLYSNDESGRPAYDPAILLSIILFAYSKGITSSREIQWCCETNVIFKALSCDTVPHWTTIAKFVSRYPKNMTELFEQVLLICHEEGLLGNELFAIDGCKMRSNAAKEW</sequence>
<dbReference type="EMBL" id="SLZR01000038">
    <property type="protein sequence ID" value="TCS35081.1"/>
    <property type="molecule type" value="Genomic_DNA"/>
</dbReference>
<reference evidence="2 5" key="1">
    <citation type="submission" date="2019-03" db="EMBL/GenBank/DDBJ databases">
        <title>Genomic Encyclopedia of Archaeal and Bacterial Type Strains, Phase II (KMG-II): from individual species to whole genera.</title>
        <authorList>
            <person name="Goeker M."/>
        </authorList>
    </citation>
    <scope>NUCLEOTIDE SEQUENCE [LARGE SCALE GENOMIC DNA]</scope>
    <source>
        <strain evidence="2 5">DSM 15388</strain>
    </source>
</reference>
<dbReference type="EMBL" id="SLZR01000059">
    <property type="protein sequence ID" value="TCS32929.1"/>
    <property type="molecule type" value="Genomic_DNA"/>
</dbReference>